<gene>
    <name evidence="4" type="ORF">P154DRAFT_16511</name>
</gene>
<name>A0A6A5X5M9_9PLEO</name>
<accession>A0A6A5X5M9</accession>
<reference evidence="4" key="1">
    <citation type="journal article" date="2020" name="Stud. Mycol.">
        <title>101 Dothideomycetes genomes: a test case for predicting lifestyles and emergence of pathogens.</title>
        <authorList>
            <person name="Haridas S."/>
            <person name="Albert R."/>
            <person name="Binder M."/>
            <person name="Bloem J."/>
            <person name="Labutti K."/>
            <person name="Salamov A."/>
            <person name="Andreopoulos B."/>
            <person name="Baker S."/>
            <person name="Barry K."/>
            <person name="Bills G."/>
            <person name="Bluhm B."/>
            <person name="Cannon C."/>
            <person name="Castanera R."/>
            <person name="Culley D."/>
            <person name="Daum C."/>
            <person name="Ezra D."/>
            <person name="Gonzalez J."/>
            <person name="Henrissat B."/>
            <person name="Kuo A."/>
            <person name="Liang C."/>
            <person name="Lipzen A."/>
            <person name="Lutzoni F."/>
            <person name="Magnuson J."/>
            <person name="Mondo S."/>
            <person name="Nolan M."/>
            <person name="Ohm R."/>
            <person name="Pangilinan J."/>
            <person name="Park H.-J."/>
            <person name="Ramirez L."/>
            <person name="Alfaro M."/>
            <person name="Sun H."/>
            <person name="Tritt A."/>
            <person name="Yoshinaga Y."/>
            <person name="Zwiers L.-H."/>
            <person name="Turgeon B."/>
            <person name="Goodwin S."/>
            <person name="Spatafora J."/>
            <person name="Crous P."/>
            <person name="Grigoriev I."/>
        </authorList>
    </citation>
    <scope>NUCLEOTIDE SEQUENCE</scope>
    <source>
        <strain evidence="4">CBS 123094</strain>
    </source>
</reference>
<organism evidence="4 5">
    <name type="scientific">Amniculicola lignicola CBS 123094</name>
    <dbReference type="NCBI Taxonomy" id="1392246"/>
    <lineage>
        <taxon>Eukaryota</taxon>
        <taxon>Fungi</taxon>
        <taxon>Dikarya</taxon>
        <taxon>Ascomycota</taxon>
        <taxon>Pezizomycotina</taxon>
        <taxon>Dothideomycetes</taxon>
        <taxon>Pleosporomycetidae</taxon>
        <taxon>Pleosporales</taxon>
        <taxon>Amniculicolaceae</taxon>
        <taxon>Amniculicola</taxon>
    </lineage>
</organism>
<evidence type="ECO:0000256" key="3">
    <source>
        <dbReference type="SAM" id="SignalP"/>
    </source>
</evidence>
<dbReference type="AlphaFoldDB" id="A0A6A5X5M9"/>
<sequence>MRSLLTAACLALVVSGARISRQPREDSSWSYLPDKTADWYQEHQVPLPELAPEITTVREGKSYIVKLECIGCLFRVRELGEPVEKWQFPSQENSLLLNFTVDDTDAALYLNGQRAAPLAPLPADISAFQTPANLSAETMGKMVRQNMLDRSWALGTKYGQFELEYEHALLETEVMGNQWLQFDIKAIHIRQSRNSGGYRLKKEGQKMVQMLLRQQIQENVRVMTINDISIIAHTDEKELKKPIMMPCGKPAVVRTSFNPLEWDYYGQFGTATRAWHKIYWGTGEMLWGSRFLIIITIIAAGSYSIVQCCVRRSRAATKLIGEDAEAALLGDEDEAYDEPPSTYELTSQSAEVKEEDTA</sequence>
<evidence type="ECO:0000313" key="5">
    <source>
        <dbReference type="Proteomes" id="UP000799779"/>
    </source>
</evidence>
<keyword evidence="2" id="KW-1133">Transmembrane helix</keyword>
<feature type="chain" id="PRO_5025429439" evidence="3">
    <location>
        <begin position="17"/>
        <end position="358"/>
    </location>
</feature>
<proteinExistence type="predicted"/>
<dbReference type="EMBL" id="ML977556">
    <property type="protein sequence ID" value="KAF2008147.1"/>
    <property type="molecule type" value="Genomic_DNA"/>
</dbReference>
<evidence type="ECO:0000313" key="4">
    <source>
        <dbReference type="EMBL" id="KAF2008147.1"/>
    </source>
</evidence>
<keyword evidence="2" id="KW-0472">Membrane</keyword>
<keyword evidence="3" id="KW-0732">Signal</keyword>
<protein>
    <submittedName>
        <fullName evidence="4">Uncharacterized protein</fullName>
    </submittedName>
</protein>
<feature type="region of interest" description="Disordered" evidence="1">
    <location>
        <begin position="330"/>
        <end position="358"/>
    </location>
</feature>
<keyword evidence="5" id="KW-1185">Reference proteome</keyword>
<dbReference type="Proteomes" id="UP000799779">
    <property type="component" value="Unassembled WGS sequence"/>
</dbReference>
<keyword evidence="2" id="KW-0812">Transmembrane</keyword>
<feature type="signal peptide" evidence="3">
    <location>
        <begin position="1"/>
        <end position="16"/>
    </location>
</feature>
<evidence type="ECO:0000256" key="2">
    <source>
        <dbReference type="SAM" id="Phobius"/>
    </source>
</evidence>
<evidence type="ECO:0000256" key="1">
    <source>
        <dbReference type="SAM" id="MobiDB-lite"/>
    </source>
</evidence>
<feature type="transmembrane region" description="Helical" evidence="2">
    <location>
        <begin position="291"/>
        <end position="310"/>
    </location>
</feature>
<dbReference type="OrthoDB" id="5409353at2759"/>